<gene>
    <name evidence="1" type="ORF">AN2V17_42410</name>
</gene>
<accession>A0ACB5UPT7</accession>
<proteinExistence type="predicted"/>
<organism evidence="1 2">
    <name type="scientific">Vallitalea maricola</name>
    <dbReference type="NCBI Taxonomy" id="3074433"/>
    <lineage>
        <taxon>Bacteria</taxon>
        <taxon>Bacillati</taxon>
        <taxon>Bacillota</taxon>
        <taxon>Clostridia</taxon>
        <taxon>Lachnospirales</taxon>
        <taxon>Vallitaleaceae</taxon>
        <taxon>Vallitalea</taxon>
    </lineage>
</organism>
<dbReference type="EMBL" id="BTPU01000092">
    <property type="protein sequence ID" value="GMQ64999.1"/>
    <property type="molecule type" value="Genomic_DNA"/>
</dbReference>
<reference evidence="1" key="1">
    <citation type="submission" date="2023-09" db="EMBL/GenBank/DDBJ databases">
        <title>Vallitalea sediminicola and Vallitalea maricola sp. nov., anaerobic bacteria isolated from marine sediment.</title>
        <authorList>
            <person name="Hirano S."/>
            <person name="Maeda A."/>
            <person name="Terahara T."/>
            <person name="Mori K."/>
            <person name="Hamada M."/>
            <person name="Matsumoto R."/>
            <person name="Kobayashi T."/>
        </authorList>
    </citation>
    <scope>NUCLEOTIDE SEQUENCE</scope>
    <source>
        <strain evidence="1">AN17-2</strain>
    </source>
</reference>
<comment type="caution">
    <text evidence="1">The sequence shown here is derived from an EMBL/GenBank/DDBJ whole genome shotgun (WGS) entry which is preliminary data.</text>
</comment>
<name>A0ACB5UPT7_9FIRM</name>
<dbReference type="Proteomes" id="UP001374599">
    <property type="component" value="Unassembled WGS sequence"/>
</dbReference>
<evidence type="ECO:0000313" key="1">
    <source>
        <dbReference type="EMBL" id="GMQ64999.1"/>
    </source>
</evidence>
<evidence type="ECO:0000313" key="2">
    <source>
        <dbReference type="Proteomes" id="UP001374599"/>
    </source>
</evidence>
<protein>
    <submittedName>
        <fullName evidence="1">M14 family metallopeptidase</fullName>
    </submittedName>
</protein>
<sequence>MDNISKSKIREIQGLLNKFGYYNYSIDGFIENYTIDAIKNFQKNNNLKITGELNESTLSKIDEYLIGYVLHTIESGDSLYDIARRYNTLVWRIITANPNVNPFDLTIGTSIIVPLNYQIVPTNIPYTYSVLENNILGLSKRYPFLRFDSIGNSVDGRQIYRIRIGNGNNHVIYNGAHHANEWITTPLLMKWIEVFSEVYSRKGSIRGYDTEQIWNYATIDIVPMVNPDGVELVIDGVDNINSNKDQLIKWNLGSEDFNDWKSNINGVDLNRNYDAGWKEYKQLEKEFGVIGPGPFLYGGTKPESEPESLAMANLTRSIDTRLVLAYHTQGQVIFWNYKDLQPEISLYIGETFAKASGYELASEDLSQSLAGYKDWYILDFRKPGYTVEVGKGKNPLPIEQFDMIYENNEEILLLASII</sequence>
<keyword evidence="2" id="KW-1185">Reference proteome</keyword>